<keyword evidence="10" id="KW-0966">Cell projection</keyword>
<evidence type="ECO:0000256" key="11">
    <source>
        <dbReference type="PROSITE-ProRule" id="PRU00782"/>
    </source>
</evidence>
<evidence type="ECO:0000256" key="9">
    <source>
        <dbReference type="ARBA" id="ARBA00023212"/>
    </source>
</evidence>
<organism evidence="14 15">
    <name type="scientific">Thinocorus orbignyianus</name>
    <dbReference type="NCBI Taxonomy" id="161742"/>
    <lineage>
        <taxon>Eukaryota</taxon>
        <taxon>Metazoa</taxon>
        <taxon>Chordata</taxon>
        <taxon>Craniata</taxon>
        <taxon>Vertebrata</taxon>
        <taxon>Euteleostomi</taxon>
        <taxon>Archelosauria</taxon>
        <taxon>Archosauria</taxon>
        <taxon>Dinosauria</taxon>
        <taxon>Saurischia</taxon>
        <taxon>Theropoda</taxon>
        <taxon>Coelurosauria</taxon>
        <taxon>Aves</taxon>
        <taxon>Neognathae</taxon>
        <taxon>Neoaves</taxon>
        <taxon>Aequornithes</taxon>
        <taxon>Ciconiiformes</taxon>
        <taxon>Thinocoridae</taxon>
        <taxon>Thinocorus</taxon>
    </lineage>
</organism>
<dbReference type="PROSITE" id="PS51456">
    <property type="entry name" value="MYOSIN_MOTOR"/>
    <property type="match status" value="1"/>
</dbReference>
<comment type="caution">
    <text evidence="14">The sequence shown here is derived from an EMBL/GenBank/DDBJ whole genome shotgun (WGS) entry which is preliminary data.</text>
</comment>
<evidence type="ECO:0000256" key="4">
    <source>
        <dbReference type="ARBA" id="ARBA00022737"/>
    </source>
</evidence>
<keyword evidence="9" id="KW-0206">Cytoskeleton</keyword>
<feature type="region of interest" description="Disordered" evidence="12">
    <location>
        <begin position="55"/>
        <end position="93"/>
    </location>
</feature>
<evidence type="ECO:0000256" key="8">
    <source>
        <dbReference type="ARBA" id="ARBA00023175"/>
    </source>
</evidence>
<dbReference type="GO" id="GO:0000146">
    <property type="term" value="F:microfilament motor activity"/>
    <property type="evidence" value="ECO:0007669"/>
    <property type="project" value="TreeGrafter"/>
</dbReference>
<gene>
    <name evidence="14" type="primary">Myo16_1</name>
    <name evidence="14" type="ORF">THIORB_R15461</name>
</gene>
<evidence type="ECO:0000256" key="1">
    <source>
        <dbReference type="ARBA" id="ARBA00004245"/>
    </source>
</evidence>
<evidence type="ECO:0000313" key="14">
    <source>
        <dbReference type="EMBL" id="NXP04303.1"/>
    </source>
</evidence>
<comment type="similarity">
    <text evidence="11">Belongs to the TRAFAC class myosin-kinesin ATPase superfamily. Myosin family.</text>
</comment>
<evidence type="ECO:0000256" key="3">
    <source>
        <dbReference type="ARBA" id="ARBA00022490"/>
    </source>
</evidence>
<dbReference type="GO" id="GO:0016459">
    <property type="term" value="C:myosin complex"/>
    <property type="evidence" value="ECO:0007669"/>
    <property type="project" value="UniProtKB-KW"/>
</dbReference>
<keyword evidence="6" id="KW-0067">ATP-binding</keyword>
<evidence type="ECO:0000313" key="15">
    <source>
        <dbReference type="Proteomes" id="UP000565698"/>
    </source>
</evidence>
<evidence type="ECO:0000256" key="12">
    <source>
        <dbReference type="SAM" id="MobiDB-lite"/>
    </source>
</evidence>
<dbReference type="AlphaFoldDB" id="A0A7L1X2K8"/>
<dbReference type="EMBL" id="VXBW01001444">
    <property type="protein sequence ID" value="NXP04303.1"/>
    <property type="molecule type" value="Genomic_DNA"/>
</dbReference>
<dbReference type="GO" id="GO:0003779">
    <property type="term" value="F:actin binding"/>
    <property type="evidence" value="ECO:0007669"/>
    <property type="project" value="UniProtKB-KW"/>
</dbReference>
<dbReference type="Gene3D" id="3.40.850.10">
    <property type="entry name" value="Kinesin motor domain"/>
    <property type="match status" value="1"/>
</dbReference>
<evidence type="ECO:0000256" key="7">
    <source>
        <dbReference type="ARBA" id="ARBA00023123"/>
    </source>
</evidence>
<dbReference type="PANTHER" id="PTHR46256:SF5">
    <property type="entry name" value="MYOSIN-IIIB-LIKE"/>
    <property type="match status" value="1"/>
</dbReference>
<dbReference type="InterPro" id="IPR036961">
    <property type="entry name" value="Kinesin_motor_dom_sf"/>
</dbReference>
<name>A0A7L1X2K8_9AVES</name>
<evidence type="ECO:0000256" key="6">
    <source>
        <dbReference type="ARBA" id="ARBA00022840"/>
    </source>
</evidence>
<keyword evidence="7 11" id="KW-0518">Myosin</keyword>
<protein>
    <submittedName>
        <fullName evidence="14">MYO16 protein</fullName>
    </submittedName>
</protein>
<keyword evidence="11" id="KW-0009">Actin-binding</keyword>
<dbReference type="Pfam" id="PF00063">
    <property type="entry name" value="Myosin_head"/>
    <property type="match status" value="1"/>
</dbReference>
<dbReference type="InterPro" id="IPR052409">
    <property type="entry name" value="Myosin-III_kinase_activity"/>
</dbReference>
<reference evidence="14 15" key="1">
    <citation type="submission" date="2019-09" db="EMBL/GenBank/DDBJ databases">
        <title>Bird 10,000 Genomes (B10K) Project - Family phase.</title>
        <authorList>
            <person name="Zhang G."/>
        </authorList>
    </citation>
    <scope>NUCLEOTIDE SEQUENCE [LARGE SCALE GENOMIC DNA]</scope>
    <source>
        <strain evidence="14">B10K-DU-002-47</strain>
        <tissue evidence="14">Muscle</tissue>
    </source>
</reference>
<sequence length="93" mass="10258">ERPPPPGDLALLSELDEASLLGGLRERFLRQQIYTDIGDILVAVNPFQPLPLYGREVSPRRPPPAGPRCPPSPFTNTFCPPRRSPSGTGTPRW</sequence>
<feature type="non-terminal residue" evidence="14">
    <location>
        <position position="93"/>
    </location>
</feature>
<keyword evidence="15" id="KW-1185">Reference proteome</keyword>
<comment type="caution">
    <text evidence="11">Lacks conserved residue(s) required for the propagation of feature annotation.</text>
</comment>
<evidence type="ECO:0000256" key="5">
    <source>
        <dbReference type="ARBA" id="ARBA00022741"/>
    </source>
</evidence>
<comment type="subcellular location">
    <subcellularLocation>
        <location evidence="2">Cell projection</location>
    </subcellularLocation>
    <subcellularLocation>
        <location evidence="1">Cytoplasm</location>
        <location evidence="1">Cytoskeleton</location>
    </subcellularLocation>
</comment>
<feature type="compositionally biased region" description="Pro residues" evidence="12">
    <location>
        <begin position="60"/>
        <end position="73"/>
    </location>
</feature>
<feature type="domain" description="Myosin motor" evidence="13">
    <location>
        <begin position="4"/>
        <end position="93"/>
    </location>
</feature>
<dbReference type="GO" id="GO:0004674">
    <property type="term" value="F:protein serine/threonine kinase activity"/>
    <property type="evidence" value="ECO:0007669"/>
    <property type="project" value="TreeGrafter"/>
</dbReference>
<dbReference type="OrthoDB" id="6108017at2759"/>
<dbReference type="GO" id="GO:0005524">
    <property type="term" value="F:ATP binding"/>
    <property type="evidence" value="ECO:0007669"/>
    <property type="project" value="UniProtKB-KW"/>
</dbReference>
<evidence type="ECO:0000259" key="13">
    <source>
        <dbReference type="PROSITE" id="PS51456"/>
    </source>
</evidence>
<keyword evidence="4" id="KW-0677">Repeat</keyword>
<feature type="non-terminal residue" evidence="14">
    <location>
        <position position="1"/>
    </location>
</feature>
<keyword evidence="8" id="KW-0505">Motor protein</keyword>
<dbReference type="SUPFAM" id="SSF52540">
    <property type="entry name" value="P-loop containing nucleoside triphosphate hydrolases"/>
    <property type="match status" value="1"/>
</dbReference>
<proteinExistence type="inferred from homology"/>
<dbReference type="GO" id="GO:0030832">
    <property type="term" value="P:regulation of actin filament length"/>
    <property type="evidence" value="ECO:0007669"/>
    <property type="project" value="TreeGrafter"/>
</dbReference>
<evidence type="ECO:0000256" key="2">
    <source>
        <dbReference type="ARBA" id="ARBA00004316"/>
    </source>
</evidence>
<dbReference type="GO" id="GO:0042995">
    <property type="term" value="C:cell projection"/>
    <property type="evidence" value="ECO:0007669"/>
    <property type="project" value="UniProtKB-SubCell"/>
</dbReference>
<dbReference type="PANTHER" id="PTHR46256">
    <property type="entry name" value="AGAP011099-PA"/>
    <property type="match status" value="1"/>
</dbReference>
<accession>A0A7L1X2K8</accession>
<dbReference type="InterPro" id="IPR001609">
    <property type="entry name" value="Myosin_head_motor_dom-like"/>
</dbReference>
<keyword evidence="5" id="KW-0547">Nucleotide-binding</keyword>
<evidence type="ECO:0000256" key="10">
    <source>
        <dbReference type="ARBA" id="ARBA00023273"/>
    </source>
</evidence>
<keyword evidence="3" id="KW-0963">Cytoplasm</keyword>
<dbReference type="Proteomes" id="UP000565698">
    <property type="component" value="Unassembled WGS sequence"/>
</dbReference>
<dbReference type="InterPro" id="IPR027417">
    <property type="entry name" value="P-loop_NTPase"/>
</dbReference>